<reference evidence="1" key="1">
    <citation type="submission" date="2021-06" db="EMBL/GenBank/DDBJ databases">
        <authorList>
            <person name="Kallberg Y."/>
            <person name="Tangrot J."/>
            <person name="Rosling A."/>
        </authorList>
    </citation>
    <scope>NUCLEOTIDE SEQUENCE</scope>
    <source>
        <strain evidence="1">MT106</strain>
    </source>
</reference>
<dbReference type="AlphaFoldDB" id="A0A9N9HP00"/>
<comment type="caution">
    <text evidence="1">The sequence shown here is derived from an EMBL/GenBank/DDBJ whole genome shotgun (WGS) entry which is preliminary data.</text>
</comment>
<dbReference type="EMBL" id="CAJVPL010017457">
    <property type="protein sequence ID" value="CAG8698848.1"/>
    <property type="molecule type" value="Genomic_DNA"/>
</dbReference>
<feature type="non-terminal residue" evidence="1">
    <location>
        <position position="1"/>
    </location>
</feature>
<evidence type="ECO:0000313" key="1">
    <source>
        <dbReference type="EMBL" id="CAG8698848.1"/>
    </source>
</evidence>
<gene>
    <name evidence="1" type="ORF">AGERDE_LOCUS13404</name>
</gene>
<dbReference type="Proteomes" id="UP000789831">
    <property type="component" value="Unassembled WGS sequence"/>
</dbReference>
<evidence type="ECO:0000313" key="2">
    <source>
        <dbReference type="Proteomes" id="UP000789831"/>
    </source>
</evidence>
<protein>
    <submittedName>
        <fullName evidence="1">8641_t:CDS:1</fullName>
    </submittedName>
</protein>
<name>A0A9N9HP00_9GLOM</name>
<proteinExistence type="predicted"/>
<keyword evidence="2" id="KW-1185">Reference proteome</keyword>
<accession>A0A9N9HP00</accession>
<feature type="non-terminal residue" evidence="1">
    <location>
        <position position="51"/>
    </location>
</feature>
<organism evidence="1 2">
    <name type="scientific">Ambispora gerdemannii</name>
    <dbReference type="NCBI Taxonomy" id="144530"/>
    <lineage>
        <taxon>Eukaryota</taxon>
        <taxon>Fungi</taxon>
        <taxon>Fungi incertae sedis</taxon>
        <taxon>Mucoromycota</taxon>
        <taxon>Glomeromycotina</taxon>
        <taxon>Glomeromycetes</taxon>
        <taxon>Archaeosporales</taxon>
        <taxon>Ambisporaceae</taxon>
        <taxon>Ambispora</taxon>
    </lineage>
</organism>
<sequence length="51" mass="5801">AHAITLFYLIRRSVQTQSMPPLNFVLIFLLLTSEVKFLMKSTSFPSPSTNN</sequence>